<dbReference type="GO" id="GO:0004560">
    <property type="term" value="F:alpha-L-fucosidase activity"/>
    <property type="evidence" value="ECO:0007669"/>
    <property type="project" value="TreeGrafter"/>
</dbReference>
<evidence type="ECO:0000313" key="4">
    <source>
        <dbReference type="EMBL" id="RHJ59744.1"/>
    </source>
</evidence>
<dbReference type="InterPro" id="IPR027414">
    <property type="entry name" value="GH95_N_dom"/>
</dbReference>
<dbReference type="Pfam" id="PF21307">
    <property type="entry name" value="Glyco_hydro_95_C"/>
    <property type="match status" value="1"/>
</dbReference>
<name>A0A415D139_9FIRM</name>
<dbReference type="Gene3D" id="2.60.40.10">
    <property type="entry name" value="Immunoglobulins"/>
    <property type="match status" value="1"/>
</dbReference>
<evidence type="ECO:0000259" key="2">
    <source>
        <dbReference type="Pfam" id="PF21307"/>
    </source>
</evidence>
<dbReference type="GO" id="GO:0005975">
    <property type="term" value="P:carbohydrate metabolic process"/>
    <property type="evidence" value="ECO:0007669"/>
    <property type="project" value="InterPro"/>
</dbReference>
<feature type="domain" description="Glycosyl hydrolase family 95 N-terminal" evidence="1">
    <location>
        <begin position="67"/>
        <end position="340"/>
    </location>
</feature>
<accession>A0A415D139</accession>
<dbReference type="EMBL" id="QRMI01000030">
    <property type="protein sequence ID" value="RHJ59744.1"/>
    <property type="molecule type" value="Genomic_DNA"/>
</dbReference>
<evidence type="ECO:0000313" key="5">
    <source>
        <dbReference type="Proteomes" id="UP000285832"/>
    </source>
</evidence>
<dbReference type="Proteomes" id="UP000285832">
    <property type="component" value="Unassembled WGS sequence"/>
</dbReference>
<dbReference type="RefSeq" id="WP_118279302.1">
    <property type="nucleotide sequence ID" value="NZ_CAUGJR010000037.1"/>
</dbReference>
<comment type="caution">
    <text evidence="4">The sequence shown here is derived from an EMBL/GenBank/DDBJ whole genome shotgun (WGS) entry which is preliminary data.</text>
</comment>
<reference evidence="4 5" key="1">
    <citation type="submission" date="2018-08" db="EMBL/GenBank/DDBJ databases">
        <title>A genome reference for cultivated species of the human gut microbiota.</title>
        <authorList>
            <person name="Zou Y."/>
            <person name="Xue W."/>
            <person name="Luo G."/>
        </authorList>
    </citation>
    <scope>NUCLEOTIDE SEQUENCE [LARGE SCALE GENOMIC DNA]</scope>
    <source>
        <strain evidence="4 5">AM09-9</strain>
    </source>
</reference>
<dbReference type="Gene3D" id="2.60.120.260">
    <property type="entry name" value="Galactose-binding domain-like"/>
    <property type="match status" value="1"/>
</dbReference>
<organism evidence="4 5">
    <name type="scientific">[Ruminococcus] lactaris</name>
    <dbReference type="NCBI Taxonomy" id="46228"/>
    <lineage>
        <taxon>Bacteria</taxon>
        <taxon>Bacillati</taxon>
        <taxon>Bacillota</taxon>
        <taxon>Clostridia</taxon>
        <taxon>Lachnospirales</taxon>
        <taxon>Lachnospiraceae</taxon>
        <taxon>Mediterraneibacter</taxon>
    </lineage>
</organism>
<dbReference type="InterPro" id="IPR049053">
    <property type="entry name" value="AFCA-like_C"/>
</dbReference>
<dbReference type="PANTHER" id="PTHR31084:SF19">
    <property type="entry name" value="GLYCOSYL HYDROLASE FAMILY 95 N-TERMINAL DOMAIN-CONTAINING PROTEIN"/>
    <property type="match status" value="1"/>
</dbReference>
<gene>
    <name evidence="4" type="ORF">DW116_10735</name>
</gene>
<dbReference type="PANTHER" id="PTHR31084">
    <property type="entry name" value="ALPHA-L-FUCOSIDASE 2"/>
    <property type="match status" value="1"/>
</dbReference>
<dbReference type="Pfam" id="PF22124">
    <property type="entry name" value="Glyco_hydro_95_cat"/>
    <property type="match status" value="1"/>
</dbReference>
<feature type="domain" description="Alpha fucosidase A-like C-terminal" evidence="2">
    <location>
        <begin position="793"/>
        <end position="892"/>
    </location>
</feature>
<dbReference type="InterPro" id="IPR054363">
    <property type="entry name" value="GH95_cat"/>
</dbReference>
<proteinExistence type="predicted"/>
<dbReference type="SUPFAM" id="SSF48208">
    <property type="entry name" value="Six-hairpin glycosidases"/>
    <property type="match status" value="1"/>
</dbReference>
<evidence type="ECO:0000259" key="3">
    <source>
        <dbReference type="Pfam" id="PF22124"/>
    </source>
</evidence>
<dbReference type="Gene3D" id="1.50.10.10">
    <property type="match status" value="1"/>
</dbReference>
<dbReference type="InterPro" id="IPR013783">
    <property type="entry name" value="Ig-like_fold"/>
</dbReference>
<sequence>MNSILKDVTERNGNIGKGYYEEKRKLRVLAGICVVAMTVTSLPYTAMKVSAEPEAAVQQTTADDLKLWYTSPADITKYYEGWQEKSLPIGNGAMGGTVFGGITRERIQLNEKSLWSGGPSDSRTDYNGGNLTAKGNNGATLTSIHNYFSNGQDNNAINLANNNLIGVSDDNGSNGYGYYLSFGNMYIDFKNISSESEVENYSRDLDLKTAIAGVNYDKNGTSYSRENFTSYPDNVIVTHITADGSEKISLDVSVEPDNEKGGAVNKITTPSTYTRSWTTDVSEGLISVNGTLTDNQMKFTSQTKVITDKGGTVTDEDGKVSVSGASEVTIITSMGTDYKNEYPKYRTGESKEALENRVKWYVEQAEAKGYDKLKADHISDYQKIFNRVDLDLGQGASSKTTDTLLSAYNGGSATEAERRYLEVLLFQYGRFMTIESSRETRTDANGYERETLPSNLQGLWVGANNSPWHSDYHMNVNLQMNYWPTYSTNMAECAEPLINYVDSLRVPGRITAAIYAGVSSAEGEENGFMAHTQNNPFGWTCPGWDFSWGWSPAAVPWILQNCWDYYEYTGDVEYLKNNIYPMMKEEAKLYDRMLVPDSDGKLISSPAFSPEHGPITNGNTYEQTLIWQLYEDTIKAAEILGTDAELVTGWKEKQAALKGPIEIGSEGQIKEWYTETTLNSIVSNSKTDGYNHRHISHMLGLFPGDLITEDNAEWFAAAKVSMQNRTDVSTGWAMAQRINSWARLGEGNKAYELIKNLFSNGIYANLFDYHDPQYFQIDGNFGYTSGVTEMLLQSNAGYINFLPAVPDDWAVGSVSGLVAQGNFEVGMNWSDKVLRSATIKSNKGGTVVVQAENIALAKITDNNGDTVTFEKVEGHGNDRISIATTEGGTYTISDIPSSKDVETPTGVEAIRKDTSQVEVSWNAITAAESSDVSYNVYRKVGSNSVECIASGVKETTYMDTSADLTLGTIKYQVSAVVNGVESVKCDLVAAKEAGTILMQVKPSVLQANAICNTQQKPEQGKDGLASWAFDEEKHWWHTRYAGDRESGEDNISKTTRPWIGSGFGQEIRLKKITYTGRTDQPENNHNNIIKYSLYYADMEEPTATPASGDWVLAKTGYFTSAVEAQDIVLEEAVKATHFKLVAENTNNWANNDTAANGYHGAGSNGGGDTSAENIKVYAEDTLNLTVKAPIDGEVLGETENAVSSECAEEAVVEDVTDNPIDTTNAVVNSDGTFSGQITGVDDSKLDVLSGNTPFMIRAKVKLNAAPTGNHVLINRGGEPYQIAYGKDDTVSRIKFQMRDTGGTWHETKVCVTDKIGQEIDILALYTGSTMGLWVDGERCTDYSNHNSNADSTYTMRGGAANALKIGESGSPASIESIQIVNNIGTVDSDANYNSTVIPAFNKANELLNIQIVKKTHLVERTHNYTLATKWVDAESQTELTKADTKTVKKYNAVAIATPADPLVFIEDSVPETINVNVDGTNVIEGVPVTSSSVDENGVLTLSYKFEDLFIGGSLRMDYGKDYTKTSMRFGYDFALPEGADFTGCEWYYGTTATALTHKLAPTSTKYITNPGDKGEGVYRSNIVFTNLGSANYASDVYARVLVKYTLDGKNYSKMGSFIDTRTVEKVAREIQNSDKATQREKDYAENILKELAK</sequence>
<dbReference type="InterPro" id="IPR012341">
    <property type="entry name" value="6hp_glycosidase-like_sf"/>
</dbReference>
<dbReference type="Gene3D" id="2.70.98.50">
    <property type="entry name" value="putative glycoside hydrolase family protein from bacillus halodurans"/>
    <property type="match status" value="1"/>
</dbReference>
<dbReference type="InterPro" id="IPR008979">
    <property type="entry name" value="Galactose-bd-like_sf"/>
</dbReference>
<dbReference type="InterPro" id="IPR008928">
    <property type="entry name" value="6-hairpin_glycosidase_sf"/>
</dbReference>
<dbReference type="SUPFAM" id="SSF49785">
    <property type="entry name" value="Galactose-binding domain-like"/>
    <property type="match status" value="1"/>
</dbReference>
<dbReference type="Pfam" id="PF14498">
    <property type="entry name" value="Glyco_hyd_65N_2"/>
    <property type="match status" value="1"/>
</dbReference>
<feature type="domain" description="Glycosyl hydrolase family 95 catalytic" evidence="3">
    <location>
        <begin position="369"/>
        <end position="791"/>
    </location>
</feature>
<protein>
    <submittedName>
        <fullName evidence="4">Uncharacterized protein</fullName>
    </submittedName>
</protein>
<evidence type="ECO:0000259" key="1">
    <source>
        <dbReference type="Pfam" id="PF14498"/>
    </source>
</evidence>